<dbReference type="InterPro" id="IPR029063">
    <property type="entry name" value="SAM-dependent_MTases_sf"/>
</dbReference>
<dbReference type="InterPro" id="IPR017985">
    <property type="entry name" value="MeTrfase_CN4_CS"/>
</dbReference>
<proteinExistence type="inferred from homology"/>
<evidence type="ECO:0000313" key="9">
    <source>
        <dbReference type="EMBL" id="MFC0268709.1"/>
    </source>
</evidence>
<sequence length="406" mass="46585">MLSVKQRSDYTFRFNKKMGRHGWLRLTPAYSVKLVQELVEETLKDARILEPFSGTATTGLCATESGMISDSLDINPFLVWFGNVKCAHFEENELKKLEQRIEKVNEQLPSFLEADNWAPKIHNIERWWCGHTLPLLCALRASIVEEFGEPSDDQYSSLAWVAFCRLMIETSSADFNHVSMSFKEDVTRYEVNQIKLLFKDIVEAVVDSTKENLLGNAEIFLGDSRTLDTLNGKKYDHVITSPPYPNRMSYIRELRPYMYWTKFLNEKKEAGELDWKAIGGTWGTATSKLKEWAPDGVELPESLLVVCEKILHAESKNADLMARYVHKYFYDMHSHFASLRSLLNAGAKIDYIVGNSSFYGNLVNSEKIFESSLVSLGYKNVSSRIVRKRNSKKELFEFCVTAKWNG</sequence>
<keyword evidence="5" id="KW-0949">S-adenosyl-L-methionine</keyword>
<evidence type="ECO:0000256" key="6">
    <source>
        <dbReference type="ARBA" id="ARBA00022747"/>
    </source>
</evidence>
<dbReference type="PROSITE" id="PS00093">
    <property type="entry name" value="N4_MTASE"/>
    <property type="match status" value="1"/>
</dbReference>
<evidence type="ECO:0000256" key="4">
    <source>
        <dbReference type="ARBA" id="ARBA00022679"/>
    </source>
</evidence>
<feature type="coiled-coil region" evidence="8">
    <location>
        <begin position="87"/>
        <end position="114"/>
    </location>
</feature>
<comment type="similarity">
    <text evidence="1">Belongs to the N(4)/N(6)-methyltransferase family. N(4) subfamily.</text>
</comment>
<dbReference type="Proteomes" id="UP001589814">
    <property type="component" value="Unassembled WGS sequence"/>
</dbReference>
<evidence type="ECO:0000256" key="1">
    <source>
        <dbReference type="ARBA" id="ARBA00010203"/>
    </source>
</evidence>
<dbReference type="RefSeq" id="WP_083920889.1">
    <property type="nucleotide sequence ID" value="NZ_JBHLVX010000049.1"/>
</dbReference>
<evidence type="ECO:0000256" key="2">
    <source>
        <dbReference type="ARBA" id="ARBA00012185"/>
    </source>
</evidence>
<evidence type="ECO:0000313" key="10">
    <source>
        <dbReference type="Proteomes" id="UP001589814"/>
    </source>
</evidence>
<evidence type="ECO:0000256" key="5">
    <source>
        <dbReference type="ARBA" id="ARBA00022691"/>
    </source>
</evidence>
<dbReference type="EMBL" id="JBHLVX010000049">
    <property type="protein sequence ID" value="MFC0268709.1"/>
    <property type="molecule type" value="Genomic_DNA"/>
</dbReference>
<dbReference type="SUPFAM" id="SSF53335">
    <property type="entry name" value="S-adenosyl-L-methionine-dependent methyltransferases"/>
    <property type="match status" value="2"/>
</dbReference>
<protein>
    <recommendedName>
        <fullName evidence="2">site-specific DNA-methyltransferase (cytosine-N(4)-specific)</fullName>
        <ecNumber evidence="2">2.1.1.113</ecNumber>
    </recommendedName>
</protein>
<keyword evidence="10" id="KW-1185">Reference proteome</keyword>
<organism evidence="9 10">
    <name type="scientific">Kushneria aurantia</name>
    <dbReference type="NCBI Taxonomy" id="504092"/>
    <lineage>
        <taxon>Bacteria</taxon>
        <taxon>Pseudomonadati</taxon>
        <taxon>Pseudomonadota</taxon>
        <taxon>Gammaproteobacteria</taxon>
        <taxon>Oceanospirillales</taxon>
        <taxon>Halomonadaceae</taxon>
        <taxon>Kushneria</taxon>
    </lineage>
</organism>
<evidence type="ECO:0000256" key="8">
    <source>
        <dbReference type="SAM" id="Coils"/>
    </source>
</evidence>
<dbReference type="Gene3D" id="3.40.50.150">
    <property type="entry name" value="Vaccinia Virus protein VP39"/>
    <property type="match status" value="1"/>
</dbReference>
<keyword evidence="6" id="KW-0680">Restriction system</keyword>
<reference evidence="9 10" key="1">
    <citation type="submission" date="2024-09" db="EMBL/GenBank/DDBJ databases">
        <authorList>
            <person name="Sun Q."/>
            <person name="Mori K."/>
        </authorList>
    </citation>
    <scope>NUCLEOTIDE SEQUENCE [LARGE SCALE GENOMIC DNA]</scope>
    <source>
        <strain evidence="9 10">CCM 7415</strain>
    </source>
</reference>
<comment type="catalytic activity">
    <reaction evidence="7">
        <text>a 2'-deoxycytidine in DNA + S-adenosyl-L-methionine = an N(4)-methyl-2'-deoxycytidine in DNA + S-adenosyl-L-homocysteine + H(+)</text>
        <dbReference type="Rhea" id="RHEA:16857"/>
        <dbReference type="Rhea" id="RHEA-COMP:11369"/>
        <dbReference type="Rhea" id="RHEA-COMP:13674"/>
        <dbReference type="ChEBI" id="CHEBI:15378"/>
        <dbReference type="ChEBI" id="CHEBI:57856"/>
        <dbReference type="ChEBI" id="CHEBI:59789"/>
        <dbReference type="ChEBI" id="CHEBI:85452"/>
        <dbReference type="ChEBI" id="CHEBI:137933"/>
        <dbReference type="EC" id="2.1.1.113"/>
    </reaction>
</comment>
<keyword evidence="3" id="KW-0489">Methyltransferase</keyword>
<accession>A0ABV6G561</accession>
<evidence type="ECO:0000256" key="7">
    <source>
        <dbReference type="ARBA" id="ARBA00049120"/>
    </source>
</evidence>
<keyword evidence="8" id="KW-0175">Coiled coil</keyword>
<gene>
    <name evidence="9" type="ORF">ACFFHW_12085</name>
</gene>
<keyword evidence="4" id="KW-0808">Transferase</keyword>
<dbReference type="EC" id="2.1.1.113" evidence="2"/>
<name>A0ABV6G561_9GAMM</name>
<evidence type="ECO:0000256" key="3">
    <source>
        <dbReference type="ARBA" id="ARBA00022603"/>
    </source>
</evidence>
<comment type="caution">
    <text evidence="9">The sequence shown here is derived from an EMBL/GenBank/DDBJ whole genome shotgun (WGS) entry which is preliminary data.</text>
</comment>